<keyword evidence="2" id="KW-0732">Signal</keyword>
<dbReference type="AlphaFoldDB" id="A0AAW2ERR1"/>
<dbReference type="EMBL" id="JADYXP020000018">
    <property type="protein sequence ID" value="KAL0106008.1"/>
    <property type="molecule type" value="Genomic_DNA"/>
</dbReference>
<feature type="chain" id="PRO_5043732922" evidence="2">
    <location>
        <begin position="25"/>
        <end position="268"/>
    </location>
</feature>
<gene>
    <name evidence="3" type="ORF">PUN28_016019</name>
</gene>
<proteinExistence type="predicted"/>
<organism evidence="3 4">
    <name type="scientific">Cardiocondyla obscurior</name>
    <dbReference type="NCBI Taxonomy" id="286306"/>
    <lineage>
        <taxon>Eukaryota</taxon>
        <taxon>Metazoa</taxon>
        <taxon>Ecdysozoa</taxon>
        <taxon>Arthropoda</taxon>
        <taxon>Hexapoda</taxon>
        <taxon>Insecta</taxon>
        <taxon>Pterygota</taxon>
        <taxon>Neoptera</taxon>
        <taxon>Endopterygota</taxon>
        <taxon>Hymenoptera</taxon>
        <taxon>Apocrita</taxon>
        <taxon>Aculeata</taxon>
        <taxon>Formicoidea</taxon>
        <taxon>Formicidae</taxon>
        <taxon>Myrmicinae</taxon>
        <taxon>Cardiocondyla</taxon>
    </lineage>
</organism>
<keyword evidence="4" id="KW-1185">Reference proteome</keyword>
<name>A0AAW2ERR1_9HYME</name>
<feature type="region of interest" description="Disordered" evidence="1">
    <location>
        <begin position="54"/>
        <end position="75"/>
    </location>
</feature>
<dbReference type="Proteomes" id="UP001430953">
    <property type="component" value="Unassembled WGS sequence"/>
</dbReference>
<accession>A0AAW2ERR1</accession>
<reference evidence="3 4" key="1">
    <citation type="submission" date="2023-03" db="EMBL/GenBank/DDBJ databases">
        <title>High recombination rates correlate with genetic variation in Cardiocondyla obscurior ants.</title>
        <authorList>
            <person name="Errbii M."/>
        </authorList>
    </citation>
    <scope>NUCLEOTIDE SEQUENCE [LARGE SCALE GENOMIC DNA]</scope>
    <source>
        <strain evidence="3">Alpha-2009</strain>
        <tissue evidence="3">Whole body</tissue>
    </source>
</reference>
<evidence type="ECO:0000256" key="1">
    <source>
        <dbReference type="SAM" id="MobiDB-lite"/>
    </source>
</evidence>
<protein>
    <submittedName>
        <fullName evidence="3">Uncharacterized protein</fullName>
    </submittedName>
</protein>
<evidence type="ECO:0000313" key="4">
    <source>
        <dbReference type="Proteomes" id="UP001430953"/>
    </source>
</evidence>
<feature type="signal peptide" evidence="2">
    <location>
        <begin position="1"/>
        <end position="24"/>
    </location>
</feature>
<comment type="caution">
    <text evidence="3">The sequence shown here is derived from an EMBL/GenBank/DDBJ whole genome shotgun (WGS) entry which is preliminary data.</text>
</comment>
<evidence type="ECO:0000256" key="2">
    <source>
        <dbReference type="SAM" id="SignalP"/>
    </source>
</evidence>
<sequence length="268" mass="31797">MATFRFYLPALVACIVLGAALVQCRNLRHGHHLHHGHRDLNHHNLEESLPRDLLERPENVPEHLRDSYEQEKRERHDLDHLSQYENSEDQVPPFLHRHRHEHDWRRRETLRRKEEDFLHEQGDLDALSTRFVSRRKRHHKHDTALDQQGVEELNYKRTRGLHDHEIDLRSISFELDVKEVQNRSICNYTVESVPDYRGSRVPRGLEHVKCNYAGSRCQNDGPYCCIQTYRDIEVSYGNGDKEEIRHYVGCVCAHILNSAQELELFINN</sequence>
<evidence type="ECO:0000313" key="3">
    <source>
        <dbReference type="EMBL" id="KAL0106008.1"/>
    </source>
</evidence>